<dbReference type="AlphaFoldDB" id="A0A6C0K0F3"/>
<dbReference type="EMBL" id="MN740769">
    <property type="protein sequence ID" value="QHU10556.1"/>
    <property type="molecule type" value="Genomic_DNA"/>
</dbReference>
<accession>A0A6C0K0F3</accession>
<reference evidence="2" key="1">
    <citation type="journal article" date="2020" name="Nature">
        <title>Giant virus diversity and host interactions through global metagenomics.</title>
        <authorList>
            <person name="Schulz F."/>
            <person name="Roux S."/>
            <person name="Paez-Espino D."/>
            <person name="Jungbluth S."/>
            <person name="Walsh D.A."/>
            <person name="Denef V.J."/>
            <person name="McMahon K.D."/>
            <person name="Konstantinidis K.T."/>
            <person name="Eloe-Fadrosh E.A."/>
            <person name="Kyrpides N.C."/>
            <person name="Woyke T."/>
        </authorList>
    </citation>
    <scope>NUCLEOTIDE SEQUENCE</scope>
    <source>
        <strain evidence="2">GVMAG-S-1101165-83</strain>
    </source>
</reference>
<sequence length="231" mass="25035">MRKTMKKTQKLWNMKGCSKSKKNLGGKSKKRGGYKRSGSHKCGPSCTCRSKYNCRYNCSCNLKEKSRKQRGGNCGCGLQMGGLQMRGLQMGGQKGGCQQCLGGGVAVQSGGGIGYIGNPTVGKPWTPEISGWPGVSGQQGQTNFFSLNKYDKPYLQTEQISERDQQTYMKGGSRRRRAGGIMPQDFVNLGRSMVYGVGSAYNSLNGYPAPASPLPYKDQFSSPTATNSLFV</sequence>
<proteinExistence type="predicted"/>
<feature type="region of interest" description="Disordered" evidence="1">
    <location>
        <begin position="17"/>
        <end position="39"/>
    </location>
</feature>
<evidence type="ECO:0000313" key="2">
    <source>
        <dbReference type="EMBL" id="QHU10556.1"/>
    </source>
</evidence>
<protein>
    <submittedName>
        <fullName evidence="2">Uncharacterized protein</fullName>
    </submittedName>
</protein>
<name>A0A6C0K0F3_9ZZZZ</name>
<evidence type="ECO:0000256" key="1">
    <source>
        <dbReference type="SAM" id="MobiDB-lite"/>
    </source>
</evidence>
<feature type="compositionally biased region" description="Basic residues" evidence="1">
    <location>
        <begin position="18"/>
        <end position="39"/>
    </location>
</feature>
<organism evidence="2">
    <name type="scientific">viral metagenome</name>
    <dbReference type="NCBI Taxonomy" id="1070528"/>
    <lineage>
        <taxon>unclassified sequences</taxon>
        <taxon>metagenomes</taxon>
        <taxon>organismal metagenomes</taxon>
    </lineage>
</organism>